<dbReference type="Pfam" id="PF13692">
    <property type="entry name" value="Glyco_trans_1_4"/>
    <property type="match status" value="1"/>
</dbReference>
<dbReference type="RefSeq" id="WP_169295469.1">
    <property type="nucleotide sequence ID" value="NZ_JAHSPR010000010.1"/>
</dbReference>
<proteinExistence type="predicted"/>
<evidence type="ECO:0000259" key="1">
    <source>
        <dbReference type="Pfam" id="PF13477"/>
    </source>
</evidence>
<dbReference type="InterPro" id="IPR050194">
    <property type="entry name" value="Glycosyltransferase_grp1"/>
</dbReference>
<dbReference type="PANTHER" id="PTHR45947">
    <property type="entry name" value="SULFOQUINOVOSYL TRANSFERASE SQD2"/>
    <property type="match status" value="1"/>
</dbReference>
<organism evidence="2 3">
    <name type="scientific">Advenella alkanexedens</name>
    <dbReference type="NCBI Taxonomy" id="1481665"/>
    <lineage>
        <taxon>Bacteria</taxon>
        <taxon>Pseudomonadati</taxon>
        <taxon>Pseudomonadota</taxon>
        <taxon>Betaproteobacteria</taxon>
        <taxon>Burkholderiales</taxon>
        <taxon>Alcaligenaceae</taxon>
    </lineage>
</organism>
<feature type="domain" description="Glycosyltransferase subfamily 4-like N-terminal" evidence="1">
    <location>
        <begin position="6"/>
        <end position="156"/>
    </location>
</feature>
<reference evidence="2 3" key="1">
    <citation type="submission" date="2021-06" db="EMBL/GenBank/DDBJ databases">
        <authorList>
            <person name="Lu T."/>
            <person name="Wang Q."/>
            <person name="Han X."/>
        </authorList>
    </citation>
    <scope>NUCLEOTIDE SEQUENCE [LARGE SCALE GENOMIC DNA]</scope>
    <source>
        <strain evidence="2 3">LAM0050</strain>
    </source>
</reference>
<evidence type="ECO:0000313" key="3">
    <source>
        <dbReference type="Proteomes" id="UP000722165"/>
    </source>
</evidence>
<name>A0ABS6NQR3_9BURK</name>
<sequence>MDMSRKILFVVNNPAFFLSHRLPIALKAKEEGYEVAVATMPGQAVAQIVAHGLRHFVIPMSRSGMNPFAELRTIYALYRLYRNYQPDLVHLVTIKPVLYGGIAARLARVKAVVYAISGLGFLFTRERKGIDWVRQITRQLYRLALGHRHSRVIVQNDNDRQILLDMGAMQEAQAVKIRGSGVDVAVFATQPEPLKPVVVTMAARLLKDKGVMEFVEAAGISARHGRDIRWQLAGTPDPGNPASVTQAEVQSWGPEVKVLGEVKDIARLYAQSHIVALPSYREGLPKSLVEAAACGRAVVTTDVPGCRDAIDIEQSGLLVPVRDAQKLYEAVARLAADDNLRLSMGNAGRILALEEFDIRKVVDKHLAIYRELLD</sequence>
<protein>
    <submittedName>
        <fullName evidence="2">Glycosyltransferase family 4 protein</fullName>
    </submittedName>
</protein>
<dbReference type="EMBL" id="JAHSPR010000010">
    <property type="protein sequence ID" value="MBV4397985.1"/>
    <property type="molecule type" value="Genomic_DNA"/>
</dbReference>
<dbReference type="Proteomes" id="UP000722165">
    <property type="component" value="Unassembled WGS sequence"/>
</dbReference>
<keyword evidence="3" id="KW-1185">Reference proteome</keyword>
<dbReference type="InterPro" id="IPR028098">
    <property type="entry name" value="Glyco_trans_4-like_N"/>
</dbReference>
<comment type="caution">
    <text evidence="2">The sequence shown here is derived from an EMBL/GenBank/DDBJ whole genome shotgun (WGS) entry which is preliminary data.</text>
</comment>
<gene>
    <name evidence="2" type="ORF">KU392_12105</name>
</gene>
<dbReference type="CDD" id="cd03808">
    <property type="entry name" value="GT4_CapM-like"/>
    <property type="match status" value="1"/>
</dbReference>
<dbReference type="Pfam" id="PF13477">
    <property type="entry name" value="Glyco_trans_4_2"/>
    <property type="match status" value="1"/>
</dbReference>
<dbReference type="SUPFAM" id="SSF53756">
    <property type="entry name" value="UDP-Glycosyltransferase/glycogen phosphorylase"/>
    <property type="match status" value="1"/>
</dbReference>
<evidence type="ECO:0000313" key="2">
    <source>
        <dbReference type="EMBL" id="MBV4397985.1"/>
    </source>
</evidence>
<dbReference type="PANTHER" id="PTHR45947:SF3">
    <property type="entry name" value="SULFOQUINOVOSYL TRANSFERASE SQD2"/>
    <property type="match status" value="1"/>
</dbReference>
<accession>A0ABS6NQR3</accession>
<dbReference type="Gene3D" id="3.40.50.2000">
    <property type="entry name" value="Glycogen Phosphorylase B"/>
    <property type="match status" value="2"/>
</dbReference>